<reference evidence="4" key="1">
    <citation type="submission" date="2016-06" db="EMBL/GenBank/DDBJ databases">
        <authorList>
            <person name="Kjaerup R.B."/>
            <person name="Dalgaard T.S."/>
            <person name="Juul-Madsen H.R."/>
        </authorList>
    </citation>
    <scope>NUCLEOTIDE SEQUENCE</scope>
</reference>
<reference evidence="4" key="2">
    <citation type="submission" date="2016-12" db="EMBL/GenBank/DDBJ databases">
        <title>Gene evolution and Expression of Fructokinase Families in Saccharum.</title>
        <authorList>
            <person name="Zhang J."/>
        </authorList>
    </citation>
    <scope>NUCLEOTIDE SEQUENCE</scope>
</reference>
<dbReference type="GO" id="GO:0008865">
    <property type="term" value="F:fructokinase activity"/>
    <property type="evidence" value="ECO:0007669"/>
    <property type="project" value="UniProtKB-EC"/>
</dbReference>
<protein>
    <submittedName>
        <fullName evidence="4">Putative fructokinase 7</fullName>
        <ecNumber evidence="4">2.7.1.4</ecNumber>
    </submittedName>
</protein>
<dbReference type="EC" id="2.7.1.4" evidence="4"/>
<sequence length="334" mass="35955">MVPCAQQLQLPTAPLHILRQAGRRVIPLPRPLRRSRRTTAAMASVSSGTPSPVVLGCGGISVDYLATVASFPNPDDKIRSLALKMQGGGNTGNALTAAARLGLRPRIISKVANDAQGRSILNELQSDDVDTSYILVRIAIPQRFSANHSGGREREFTIHLHIIVDEQTVQASQRKIPILIDAERKREGLDELLNFASYVVCSAKFPQAWTGASSIPVALVSMLSRLPNIKFVIVTLGEKGCLMFERSMTDASEAGEIDAEALFKSLEKKVDLSSTIPKCIASKPNLRIIADGVGSISGRLLLGTAEVIPPGELVDTTGAGDALEQFYMLVNFLF</sequence>
<evidence type="ECO:0000256" key="2">
    <source>
        <dbReference type="ARBA" id="ARBA00022777"/>
    </source>
</evidence>
<evidence type="ECO:0000256" key="1">
    <source>
        <dbReference type="ARBA" id="ARBA00022679"/>
    </source>
</evidence>
<dbReference type="EMBL" id="KX430852">
    <property type="protein sequence ID" value="APF31933.1"/>
    <property type="molecule type" value="Genomic_DNA"/>
</dbReference>
<name>A0A1L2YZI4_SACSP</name>
<evidence type="ECO:0000313" key="4">
    <source>
        <dbReference type="EMBL" id="APF31933.1"/>
    </source>
</evidence>
<dbReference type="Gene3D" id="3.40.1190.20">
    <property type="match status" value="2"/>
</dbReference>
<dbReference type="PANTHER" id="PTHR42774">
    <property type="entry name" value="PHOSPHOTRANSFERASE SYSTEM TRANSPORT PROTEIN"/>
    <property type="match status" value="1"/>
</dbReference>
<evidence type="ECO:0000259" key="3">
    <source>
        <dbReference type="Pfam" id="PF00294"/>
    </source>
</evidence>
<dbReference type="PRINTS" id="PR00990">
    <property type="entry name" value="RIBOKINASE"/>
</dbReference>
<proteinExistence type="predicted"/>
<keyword evidence="2 4" id="KW-0418">Kinase</keyword>
<dbReference type="InterPro" id="IPR002139">
    <property type="entry name" value="Ribo/fructo_kinase"/>
</dbReference>
<keyword evidence="1 4" id="KW-0808">Transferase</keyword>
<dbReference type="AlphaFoldDB" id="A0A1L2YZI4"/>
<dbReference type="PANTHER" id="PTHR42774:SF3">
    <property type="entry name" value="KETOHEXOKINASE"/>
    <property type="match status" value="1"/>
</dbReference>
<dbReference type="SUPFAM" id="SSF53613">
    <property type="entry name" value="Ribokinase-like"/>
    <property type="match status" value="1"/>
</dbReference>
<dbReference type="InterPro" id="IPR011611">
    <property type="entry name" value="PfkB_dom"/>
</dbReference>
<dbReference type="InterPro" id="IPR029056">
    <property type="entry name" value="Ribokinase-like"/>
</dbReference>
<feature type="domain" description="Carbohydrate kinase PfkB" evidence="3">
    <location>
        <begin position="62"/>
        <end position="163"/>
    </location>
</feature>
<organism evidence="4">
    <name type="scientific">Saccharum spontaneum</name>
    <name type="common">Wild sugarcane</name>
    <dbReference type="NCBI Taxonomy" id="62335"/>
    <lineage>
        <taxon>Eukaryota</taxon>
        <taxon>Viridiplantae</taxon>
        <taxon>Streptophyta</taxon>
        <taxon>Embryophyta</taxon>
        <taxon>Tracheophyta</taxon>
        <taxon>Spermatophyta</taxon>
        <taxon>Magnoliopsida</taxon>
        <taxon>Liliopsida</taxon>
        <taxon>Poales</taxon>
        <taxon>Poaceae</taxon>
        <taxon>PACMAD clade</taxon>
        <taxon>Panicoideae</taxon>
        <taxon>Andropogonodae</taxon>
        <taxon>Andropogoneae</taxon>
        <taxon>Saccharinae</taxon>
        <taxon>Saccharum</taxon>
        <taxon>Saccharum officinarum species complex</taxon>
    </lineage>
</organism>
<dbReference type="InterPro" id="IPR052562">
    <property type="entry name" value="Ketohexokinase-related"/>
</dbReference>
<accession>A0A1L2YZI4</accession>
<dbReference type="Pfam" id="PF00294">
    <property type="entry name" value="PfkB"/>
    <property type="match status" value="1"/>
</dbReference>